<dbReference type="Proteomes" id="UP000007076">
    <property type="component" value="Chromosome"/>
</dbReference>
<accession>E4N7F7</accession>
<dbReference type="HOGENOM" id="CLU_962347_0_0_11"/>
<sequence length="289" mass="29090">MLIAPAAQAADSTAPVPLRTDLPVQGTPPALSTEAQAIVDARAKAKSTNQPVVVEAMTTETSRTLANPDGTLSTTDNALPTRLKQGSGWADLDPTLHVNADGSLSPAVSRLGLKLSGGGSGAMAVLTTDDSKHLSVGAPFALPKPTVSGATATYANVLADVDLQVTALPQGGWRDVIIVKTAAAAADPALRTLHFPLSGNGLTASTDAAGNLSFKDSAGKVRLHGPTPFQWDSSLPASPTRGGTAVNTRSMLAAPQDSGTPAGGSTPIAPGEGPRSLRSPPNSPPPHST</sequence>
<dbReference type="KEGG" id="ksk:KSE_13080"/>
<dbReference type="RefSeq" id="WP_014134456.1">
    <property type="nucleotide sequence ID" value="NC_016109.1"/>
</dbReference>
<evidence type="ECO:0000256" key="1">
    <source>
        <dbReference type="SAM" id="MobiDB-lite"/>
    </source>
</evidence>
<gene>
    <name evidence="2" type="ordered locus">KSE_13080</name>
</gene>
<feature type="region of interest" description="Disordered" evidence="1">
    <location>
        <begin position="1"/>
        <end position="23"/>
    </location>
</feature>
<organism evidence="2 3">
    <name type="scientific">Kitasatospora setae (strain ATCC 33774 / DSM 43861 / JCM 3304 / KCC A-0304 / NBRC 14216 / KM-6054)</name>
    <name type="common">Streptomyces setae</name>
    <dbReference type="NCBI Taxonomy" id="452652"/>
    <lineage>
        <taxon>Bacteria</taxon>
        <taxon>Bacillati</taxon>
        <taxon>Actinomycetota</taxon>
        <taxon>Actinomycetes</taxon>
        <taxon>Kitasatosporales</taxon>
        <taxon>Streptomycetaceae</taxon>
        <taxon>Kitasatospora</taxon>
    </lineage>
</organism>
<feature type="compositionally biased region" description="Low complexity" evidence="1">
    <location>
        <begin position="1"/>
        <end position="17"/>
    </location>
</feature>
<name>E4N7F7_KITSK</name>
<dbReference type="AlphaFoldDB" id="E4N7F7"/>
<dbReference type="STRING" id="452652.KSE_13080"/>
<dbReference type="EMBL" id="AP010968">
    <property type="protein sequence ID" value="BAJ27138.1"/>
    <property type="molecule type" value="Genomic_DNA"/>
</dbReference>
<reference evidence="2 3" key="1">
    <citation type="journal article" date="2010" name="DNA Res.">
        <title>Genome sequence of Kitasatospora setae NBRC 14216T: an evolutionary snapshot of the family Streptomycetaceae.</title>
        <authorList>
            <person name="Ichikawa N."/>
            <person name="Oguchi A."/>
            <person name="Ikeda H."/>
            <person name="Ishikawa J."/>
            <person name="Kitani S."/>
            <person name="Watanabe Y."/>
            <person name="Nakamura S."/>
            <person name="Katano Y."/>
            <person name="Kishi E."/>
            <person name="Sasagawa M."/>
            <person name="Ankai A."/>
            <person name="Fukui S."/>
            <person name="Hashimoto Y."/>
            <person name="Kamata S."/>
            <person name="Otoguro M."/>
            <person name="Tanikawa S."/>
            <person name="Nihira T."/>
            <person name="Horinouchi S."/>
            <person name="Ohnishi Y."/>
            <person name="Hayakawa M."/>
            <person name="Kuzuyama T."/>
            <person name="Arisawa A."/>
            <person name="Nomoto F."/>
            <person name="Miura H."/>
            <person name="Takahashi Y."/>
            <person name="Fujita N."/>
        </authorList>
    </citation>
    <scope>NUCLEOTIDE SEQUENCE [LARGE SCALE GENOMIC DNA]</scope>
    <source>
        <strain evidence="3">ATCC 33774 / DSM 43861 / JCM 3304 / KCC A-0304 / NBRC 14216 / KM-6054</strain>
    </source>
</reference>
<evidence type="ECO:0000313" key="2">
    <source>
        <dbReference type="EMBL" id="BAJ27138.1"/>
    </source>
</evidence>
<dbReference type="eggNOG" id="COG2755">
    <property type="taxonomic scope" value="Bacteria"/>
</dbReference>
<evidence type="ECO:0000313" key="3">
    <source>
        <dbReference type="Proteomes" id="UP000007076"/>
    </source>
</evidence>
<keyword evidence="3" id="KW-1185">Reference proteome</keyword>
<protein>
    <submittedName>
        <fullName evidence="2">Uncharacterized protein</fullName>
    </submittedName>
</protein>
<proteinExistence type="predicted"/>
<dbReference type="PATRIC" id="fig|452652.3.peg.1304"/>
<feature type="region of interest" description="Disordered" evidence="1">
    <location>
        <begin position="225"/>
        <end position="289"/>
    </location>
</feature>